<dbReference type="PROSITE" id="PS00948">
    <property type="entry name" value="RIBOSOMAL_S7E"/>
    <property type="match status" value="1"/>
</dbReference>
<evidence type="ECO:0000313" key="10">
    <source>
        <dbReference type="Proteomes" id="UP001472677"/>
    </source>
</evidence>
<evidence type="ECO:0000256" key="5">
    <source>
        <dbReference type="PROSITE-ProRule" id="PRU00283"/>
    </source>
</evidence>
<dbReference type="Pfam" id="PF01251">
    <property type="entry name" value="Ribosomal_S7e"/>
    <property type="match status" value="1"/>
</dbReference>
<feature type="compositionally biased region" description="Polar residues" evidence="7">
    <location>
        <begin position="1"/>
        <end position="20"/>
    </location>
</feature>
<organism evidence="9 10">
    <name type="scientific">Hibiscus sabdariffa</name>
    <name type="common">roselle</name>
    <dbReference type="NCBI Taxonomy" id="183260"/>
    <lineage>
        <taxon>Eukaryota</taxon>
        <taxon>Viridiplantae</taxon>
        <taxon>Streptophyta</taxon>
        <taxon>Embryophyta</taxon>
        <taxon>Tracheophyta</taxon>
        <taxon>Spermatophyta</taxon>
        <taxon>Magnoliopsida</taxon>
        <taxon>eudicotyledons</taxon>
        <taxon>Gunneridae</taxon>
        <taxon>Pentapetalae</taxon>
        <taxon>rosids</taxon>
        <taxon>malvids</taxon>
        <taxon>Malvales</taxon>
        <taxon>Malvaceae</taxon>
        <taxon>Malvoideae</taxon>
        <taxon>Hibiscus</taxon>
    </lineage>
</organism>
<name>A0ABR2BAK5_9ROSI</name>
<comment type="caution">
    <text evidence="9">The sequence shown here is derived from an EMBL/GenBank/DDBJ whole genome shotgun (WGS) entry which is preliminary data.</text>
</comment>
<gene>
    <name evidence="9" type="ORF">V6N12_019123</name>
</gene>
<keyword evidence="2" id="KW-0689">Ribosomal protein</keyword>
<dbReference type="InterPro" id="IPR027640">
    <property type="entry name" value="Kinesin-like_fam"/>
</dbReference>
<comment type="similarity">
    <text evidence="5">Belongs to the TRAFAC class myosin-kinesin ATPase superfamily. Kinesin family.</text>
</comment>
<dbReference type="SUPFAM" id="SSF52540">
    <property type="entry name" value="P-loop containing nucleoside triphosphate hydrolases"/>
    <property type="match status" value="1"/>
</dbReference>
<evidence type="ECO:0000259" key="8">
    <source>
        <dbReference type="PROSITE" id="PS50067"/>
    </source>
</evidence>
<evidence type="ECO:0000256" key="4">
    <source>
        <dbReference type="ARBA" id="ARBA00023274"/>
    </source>
</evidence>
<feature type="coiled-coil region" evidence="6">
    <location>
        <begin position="400"/>
        <end position="451"/>
    </location>
</feature>
<keyword evidence="4" id="KW-0687">Ribonucleoprotein</keyword>
<proteinExistence type="inferred from homology"/>
<dbReference type="SMART" id="SM00129">
    <property type="entry name" value="KISc"/>
    <property type="match status" value="1"/>
</dbReference>
<feature type="binding site" evidence="5">
    <location>
        <begin position="535"/>
        <end position="542"/>
    </location>
    <ligand>
        <name>ATP</name>
        <dbReference type="ChEBI" id="CHEBI:30616"/>
    </ligand>
</feature>
<dbReference type="InterPro" id="IPR027417">
    <property type="entry name" value="P-loop_NTPase"/>
</dbReference>
<feature type="region of interest" description="Disordered" evidence="7">
    <location>
        <begin position="824"/>
        <end position="883"/>
    </location>
</feature>
<feature type="region of interest" description="Disordered" evidence="7">
    <location>
        <begin position="151"/>
        <end position="191"/>
    </location>
</feature>
<feature type="region of interest" description="Disordered" evidence="7">
    <location>
        <begin position="1"/>
        <end position="40"/>
    </location>
</feature>
<accession>A0ABR2BAK5</accession>
<dbReference type="Proteomes" id="UP001472677">
    <property type="component" value="Unassembled WGS sequence"/>
</dbReference>
<keyword evidence="6" id="KW-0175">Coiled coil</keyword>
<feature type="region of interest" description="Disordered" evidence="7">
    <location>
        <begin position="219"/>
        <end position="255"/>
    </location>
</feature>
<feature type="domain" description="Kinesin motor" evidence="8">
    <location>
        <begin position="451"/>
        <end position="779"/>
    </location>
</feature>
<protein>
    <recommendedName>
        <fullName evidence="8">Kinesin motor domain-containing protein</fullName>
    </recommendedName>
</protein>
<feature type="region of interest" description="Disordered" evidence="7">
    <location>
        <begin position="895"/>
        <end position="922"/>
    </location>
</feature>
<evidence type="ECO:0000313" key="9">
    <source>
        <dbReference type="EMBL" id="KAK8503955.1"/>
    </source>
</evidence>
<keyword evidence="5" id="KW-0547">Nucleotide-binding</keyword>
<feature type="coiled-coil region" evidence="6">
    <location>
        <begin position="286"/>
        <end position="363"/>
    </location>
</feature>
<dbReference type="Gene3D" id="3.40.850.10">
    <property type="entry name" value="Kinesin motor domain"/>
    <property type="match status" value="1"/>
</dbReference>
<dbReference type="InterPro" id="IPR000554">
    <property type="entry name" value="Ribosomal_eS7"/>
</dbReference>
<dbReference type="Pfam" id="PF00225">
    <property type="entry name" value="Kinesin"/>
    <property type="match status" value="1"/>
</dbReference>
<dbReference type="InterPro" id="IPR036961">
    <property type="entry name" value="Kinesin_motor_dom_sf"/>
</dbReference>
<keyword evidence="3 5" id="KW-0505">Motor protein</keyword>
<keyword evidence="10" id="KW-1185">Reference proteome</keyword>
<evidence type="ECO:0000256" key="2">
    <source>
        <dbReference type="ARBA" id="ARBA00022980"/>
    </source>
</evidence>
<dbReference type="EMBL" id="JBBPBM010000147">
    <property type="protein sequence ID" value="KAK8503955.1"/>
    <property type="molecule type" value="Genomic_DNA"/>
</dbReference>
<dbReference type="InterPro" id="IPR047861">
    <property type="entry name" value="Ribosomal_eS7_CS"/>
</dbReference>
<evidence type="ECO:0000256" key="6">
    <source>
        <dbReference type="SAM" id="Coils"/>
    </source>
</evidence>
<dbReference type="InterPro" id="IPR001752">
    <property type="entry name" value="Kinesin_motor_dom"/>
</dbReference>
<evidence type="ECO:0000256" key="3">
    <source>
        <dbReference type="ARBA" id="ARBA00023175"/>
    </source>
</evidence>
<evidence type="ECO:0000256" key="7">
    <source>
        <dbReference type="SAM" id="MobiDB-lite"/>
    </source>
</evidence>
<dbReference type="PRINTS" id="PR00380">
    <property type="entry name" value="KINESINHEAVY"/>
</dbReference>
<evidence type="ECO:0000256" key="1">
    <source>
        <dbReference type="ARBA" id="ARBA00007820"/>
    </source>
</evidence>
<feature type="compositionally biased region" description="Basic and acidic residues" evidence="7">
    <location>
        <begin position="824"/>
        <end position="846"/>
    </location>
</feature>
<keyword evidence="5" id="KW-0067">ATP-binding</keyword>
<dbReference type="PROSITE" id="PS50067">
    <property type="entry name" value="KINESIN_MOTOR_2"/>
    <property type="match status" value="1"/>
</dbReference>
<dbReference type="PANTHER" id="PTHR47972:SF50">
    <property type="entry name" value="KINESIN-LIKE PROTEIN KIN-14P"/>
    <property type="match status" value="1"/>
</dbReference>
<dbReference type="PANTHER" id="PTHR47972">
    <property type="entry name" value="KINESIN-LIKE PROTEIN KLP-3"/>
    <property type="match status" value="1"/>
</dbReference>
<reference evidence="9 10" key="1">
    <citation type="journal article" date="2024" name="G3 (Bethesda)">
        <title>Genome assembly of Hibiscus sabdariffa L. provides insights into metabolisms of medicinal natural products.</title>
        <authorList>
            <person name="Kim T."/>
        </authorList>
    </citation>
    <scope>NUCLEOTIDE SEQUENCE [LARGE SCALE GENOMIC DNA]</scope>
    <source>
        <strain evidence="9">TK-2024</strain>
        <tissue evidence="9">Old leaves</tissue>
    </source>
</reference>
<comment type="similarity">
    <text evidence="1">Belongs to the eukaryotic ribosomal protein eS7 family.</text>
</comment>
<feature type="coiled-coil region" evidence="6">
    <location>
        <begin position="793"/>
        <end position="820"/>
    </location>
</feature>
<sequence>MSQQFHAKLPNNNSYITKSGSIHGDAPTRGPLTPLSEEDRRKAASLDLKINQQSTIWLPYGGQKFHEVFQWKQGRYADLPMSKISEMMKSNSLDNAPTRSLLSVVNGILDESFERKNGEIPHQNNLFKIREERYQSRIRVLQVLAAESDEQAKTENSKVVEKQKVENSKVEEEPKGENSKVEEKREVENSKVVEKQKVENSKVEEKREVENSKVVEKQKVENSKVEEKREVENSKVEEKREVENSKVKEKREVENSKVVEKQKVENSKVVENQTVENSKVEEKPKVEEVRDDKRELVKEIDKNINEIASLKQELEMAKMMHEKRCLEMEKETEDIKATLQSRLKELESLLSDSNNRVKELEITNESKCQKWNKKVNICHNYMDSQFSTMRELRFTSDAIKQELLKTQKSYFEEFNQLEKKFKSLLVVEGSYREVLAENRKLFNDLQDLKGNIRVFCRIRPFLPGQSGNKTIVDSIGDNGQLVISNPSKPGKEGNKTFKFNKVFGPTATQAEVFSDIQPFIQSVVDGYNVCIFAYGQTGAGKTYTMTGPNDATEEEWGVNYRSLNNLFKISQNRKATIEYEVGVQMIEIYNDQVRDLLAAKGSGKKMGVTNISQPNGLAVPDASMLPVLSTSDVIDLIDVGFKNRTVSATALNERSSRSHSIVTVHVRAKDLKSGNCLYGNLHLVDLAGSERVDRSEVTGDRLKEAQHINKSLSALGDVIFALAQKGAHVPYRNSKLTQVLQSSLGGQAKTLMFVQLNPDITSYSESLSTLKFAERVSGVELGAARSTKEGKDVRELLEQLASLKDTVAKKDEEIERLNMLKDIKNGSPRIDGERHGTKTLSDKQSENESQYSTDDEKSEISDAGLSVGTDNEGSADYTEGNIPGKSRVASKIRLLQKQPQPESPKGSTGIKKSLSSSAIKPPPLRKKSLPFFAKILKMYTSRKKIHKDKDVEPTEFEESVAQAFFDLENTNQDLKSDLKDLYINSATQIDVSGSRKAVVIHVPYRLRKAFRKVHVKLVRELEKKFSGKDVILIATRRILRPPKKGSAVQRPRSRTLTAVHEAMLEDIVLPAEIVGKRIRYRVDGSKIMKILLDPKERNNTEYKLETFSAVYRKLAGKDVVFEFPVAEA</sequence>